<evidence type="ECO:0000313" key="1">
    <source>
        <dbReference type="Proteomes" id="UP000095286"/>
    </source>
</evidence>
<organism evidence="1 2">
    <name type="scientific">Rhabditophanes sp. KR3021</name>
    <dbReference type="NCBI Taxonomy" id="114890"/>
    <lineage>
        <taxon>Eukaryota</taxon>
        <taxon>Metazoa</taxon>
        <taxon>Ecdysozoa</taxon>
        <taxon>Nematoda</taxon>
        <taxon>Chromadorea</taxon>
        <taxon>Rhabditida</taxon>
        <taxon>Tylenchina</taxon>
        <taxon>Panagrolaimomorpha</taxon>
        <taxon>Strongyloidoidea</taxon>
        <taxon>Alloionematidae</taxon>
        <taxon>Rhabditophanes</taxon>
    </lineage>
</organism>
<sequence>MSGSTPVIDGFAHSNPGYTLAMCGLYMSLGVLAICANLLNIYIILTNRDLRAKYMFHLAVDFGELVNGVSYILTSIGRGSGVFRNTFTDLITIEQCFFTKYWPVFLIMGTELPSMFTIIISLERICAVHKPGKYNIYYSTNSKRCQIFLVIFLEGLSLGWAALSAKGNKTESTTQHCAIINSTDTVYSTFHFSFITIAYMACLISLVTTYWVHKKHTTTVGVQVGKSSNSMNLEFFIFVTSIQIILVAIPGVVMIGSKHNLWKPNDIVVGLTYSTTGFLSIVHTIINFILRKQFRNQFLHLIKQSDSIYHLNKGSIFLPFILLHNHLGGWLWYGTH</sequence>
<dbReference type="WBParaSite" id="RSKR_0000534350.1">
    <property type="protein sequence ID" value="RSKR_0000534350.1"/>
    <property type="gene ID" value="RSKR_0000534350"/>
</dbReference>
<name>A0AC35TXS0_9BILA</name>
<evidence type="ECO:0000313" key="2">
    <source>
        <dbReference type="WBParaSite" id="RSKR_0000534350.1"/>
    </source>
</evidence>
<proteinExistence type="predicted"/>
<accession>A0AC35TXS0</accession>
<protein>
    <submittedName>
        <fullName evidence="2">G_PROTEIN_RECEP_F1_2 domain-containing protein</fullName>
    </submittedName>
</protein>
<reference evidence="2" key="1">
    <citation type="submission" date="2016-11" db="UniProtKB">
        <authorList>
            <consortium name="WormBaseParasite"/>
        </authorList>
    </citation>
    <scope>IDENTIFICATION</scope>
    <source>
        <strain evidence="2">KR3021</strain>
    </source>
</reference>
<dbReference type="Proteomes" id="UP000095286">
    <property type="component" value="Unplaced"/>
</dbReference>